<evidence type="ECO:0000259" key="3">
    <source>
        <dbReference type="PROSITE" id="PS50110"/>
    </source>
</evidence>
<keyword evidence="1 2" id="KW-0597">Phosphoprotein</keyword>
<dbReference type="SMART" id="SM00448">
    <property type="entry name" value="REC"/>
    <property type="match status" value="1"/>
</dbReference>
<dbReference type="PANTHER" id="PTHR44591:SF3">
    <property type="entry name" value="RESPONSE REGULATORY DOMAIN-CONTAINING PROTEIN"/>
    <property type="match status" value="1"/>
</dbReference>
<dbReference type="Proteomes" id="UP000541535">
    <property type="component" value="Unassembled WGS sequence"/>
</dbReference>
<dbReference type="AlphaFoldDB" id="A0A7W5FUC0"/>
<proteinExistence type="predicted"/>
<evidence type="ECO:0000256" key="1">
    <source>
        <dbReference type="ARBA" id="ARBA00022553"/>
    </source>
</evidence>
<dbReference type="GO" id="GO:0000160">
    <property type="term" value="P:phosphorelay signal transduction system"/>
    <property type="evidence" value="ECO:0007669"/>
    <property type="project" value="InterPro"/>
</dbReference>
<sequence length="239" mass="25906">MRVLVVDDDVVSRMVLMHLIDSCGKFDIVEAEDGADAWQQLEGGLRPAICFCDLRMPRLSGMELLQRVKGDAALSTMPFVLVSSATDTDTVQQATKAGAAGYIVKPFQADQVRVHLTGFLDQAANGYQHVAETPAETQQRLGINGDRLLVYLTGFQNQLTAASAELDALFARDEVGEARNRIERLHAGCVTLGLHGAAAALERFRRDVPPELEAVQAALSDVIRAVIHQSALVRQISLG</sequence>
<dbReference type="SUPFAM" id="SSF52172">
    <property type="entry name" value="CheY-like"/>
    <property type="match status" value="1"/>
</dbReference>
<evidence type="ECO:0000256" key="2">
    <source>
        <dbReference type="PROSITE-ProRule" id="PRU00169"/>
    </source>
</evidence>
<gene>
    <name evidence="4" type="ORF">FHS03_002639</name>
</gene>
<comment type="caution">
    <text evidence="4">The sequence shown here is derived from an EMBL/GenBank/DDBJ whole genome shotgun (WGS) entry which is preliminary data.</text>
</comment>
<protein>
    <submittedName>
        <fullName evidence="4">Two-component system chemotaxis response regulator CheY</fullName>
    </submittedName>
</protein>
<dbReference type="EMBL" id="JACHXD010000006">
    <property type="protein sequence ID" value="MBB3119587.1"/>
    <property type="molecule type" value="Genomic_DNA"/>
</dbReference>
<dbReference type="RefSeq" id="WP_183441400.1">
    <property type="nucleotide sequence ID" value="NZ_JACHXD010000006.1"/>
</dbReference>
<reference evidence="4 5" key="1">
    <citation type="submission" date="2020-08" db="EMBL/GenBank/DDBJ databases">
        <title>Genomic Encyclopedia of Type Strains, Phase III (KMG-III): the genomes of soil and plant-associated and newly described type strains.</title>
        <authorList>
            <person name="Whitman W."/>
        </authorList>
    </citation>
    <scope>NUCLEOTIDE SEQUENCE [LARGE SCALE GENOMIC DNA]</scope>
    <source>
        <strain evidence="4 5">CECT 8897</strain>
    </source>
</reference>
<feature type="modified residue" description="4-aspartylphosphate" evidence="2">
    <location>
        <position position="53"/>
    </location>
</feature>
<dbReference type="PANTHER" id="PTHR44591">
    <property type="entry name" value="STRESS RESPONSE REGULATOR PROTEIN 1"/>
    <property type="match status" value="1"/>
</dbReference>
<feature type="domain" description="Response regulatory" evidence="3">
    <location>
        <begin position="2"/>
        <end position="120"/>
    </location>
</feature>
<name>A0A7W5FUC0_9BURK</name>
<dbReference type="InterPro" id="IPR050595">
    <property type="entry name" value="Bact_response_regulator"/>
</dbReference>
<dbReference type="InterPro" id="IPR001789">
    <property type="entry name" value="Sig_transdc_resp-reg_receiver"/>
</dbReference>
<dbReference type="PROSITE" id="PS50110">
    <property type="entry name" value="RESPONSE_REGULATORY"/>
    <property type="match status" value="1"/>
</dbReference>
<dbReference type="InterPro" id="IPR011006">
    <property type="entry name" value="CheY-like_superfamily"/>
</dbReference>
<evidence type="ECO:0000313" key="5">
    <source>
        <dbReference type="Proteomes" id="UP000541535"/>
    </source>
</evidence>
<keyword evidence="5" id="KW-1185">Reference proteome</keyword>
<evidence type="ECO:0000313" key="4">
    <source>
        <dbReference type="EMBL" id="MBB3119587.1"/>
    </source>
</evidence>
<accession>A0A7W5FUC0</accession>
<organism evidence="4 5">
    <name type="scientific">Pseudoduganella violacea</name>
    <dbReference type="NCBI Taxonomy" id="1715466"/>
    <lineage>
        <taxon>Bacteria</taxon>
        <taxon>Pseudomonadati</taxon>
        <taxon>Pseudomonadota</taxon>
        <taxon>Betaproteobacteria</taxon>
        <taxon>Burkholderiales</taxon>
        <taxon>Oxalobacteraceae</taxon>
        <taxon>Telluria group</taxon>
        <taxon>Pseudoduganella</taxon>
    </lineage>
</organism>
<dbReference type="Gene3D" id="3.40.50.2300">
    <property type="match status" value="1"/>
</dbReference>
<dbReference type="Pfam" id="PF00072">
    <property type="entry name" value="Response_reg"/>
    <property type="match status" value="1"/>
</dbReference>